<evidence type="ECO:0000313" key="3">
    <source>
        <dbReference type="Proteomes" id="UP000005426"/>
    </source>
</evidence>
<protein>
    <submittedName>
        <fullName evidence="2">Uncharacterized protein</fullName>
    </submittedName>
</protein>
<dbReference type="OrthoDB" id="10682704at2759"/>
<comment type="caution">
    <text evidence="2">The sequence shown here is derived from an EMBL/GenBank/DDBJ whole genome shotgun (WGS) entry which is preliminary data.</text>
</comment>
<gene>
    <name evidence="2" type="ORF">TRIATDRAFT_92533</name>
</gene>
<feature type="compositionally biased region" description="Basic and acidic residues" evidence="1">
    <location>
        <begin position="234"/>
        <end position="245"/>
    </location>
</feature>
<evidence type="ECO:0000313" key="2">
    <source>
        <dbReference type="EMBL" id="EHK49484.1"/>
    </source>
</evidence>
<dbReference type="Proteomes" id="UP000005426">
    <property type="component" value="Unassembled WGS sequence"/>
</dbReference>
<reference evidence="2 3" key="1">
    <citation type="journal article" date="2011" name="Genome Biol.">
        <title>Comparative genome sequence analysis underscores mycoparasitism as the ancestral life style of Trichoderma.</title>
        <authorList>
            <person name="Kubicek C.P."/>
            <person name="Herrera-Estrella A."/>
            <person name="Seidl-Seiboth V."/>
            <person name="Martinez D.A."/>
            <person name="Druzhinina I.S."/>
            <person name="Thon M."/>
            <person name="Zeilinger S."/>
            <person name="Casas-Flores S."/>
            <person name="Horwitz B.A."/>
            <person name="Mukherjee P.K."/>
            <person name="Mukherjee M."/>
            <person name="Kredics L."/>
            <person name="Alcaraz L.D."/>
            <person name="Aerts A."/>
            <person name="Antal Z."/>
            <person name="Atanasova L."/>
            <person name="Cervantes-Badillo M.G."/>
            <person name="Challacombe J."/>
            <person name="Chertkov O."/>
            <person name="McCluskey K."/>
            <person name="Coulpier F."/>
            <person name="Deshpande N."/>
            <person name="von Doehren H."/>
            <person name="Ebbole D.J."/>
            <person name="Esquivel-Naranjo E.U."/>
            <person name="Fekete E."/>
            <person name="Flipphi M."/>
            <person name="Glaser F."/>
            <person name="Gomez-Rodriguez E.Y."/>
            <person name="Gruber S."/>
            <person name="Han C."/>
            <person name="Henrissat B."/>
            <person name="Hermosa R."/>
            <person name="Hernandez-Onate M."/>
            <person name="Karaffa L."/>
            <person name="Kosti I."/>
            <person name="Le Crom S."/>
            <person name="Lindquist E."/>
            <person name="Lucas S."/>
            <person name="Luebeck M."/>
            <person name="Luebeck P.S."/>
            <person name="Margeot A."/>
            <person name="Metz B."/>
            <person name="Misra M."/>
            <person name="Nevalainen H."/>
            <person name="Omann M."/>
            <person name="Packer N."/>
            <person name="Perrone G."/>
            <person name="Uresti-Rivera E.E."/>
            <person name="Salamov A."/>
            <person name="Schmoll M."/>
            <person name="Seiboth B."/>
            <person name="Shapiro H."/>
            <person name="Sukno S."/>
            <person name="Tamayo-Ramos J.A."/>
            <person name="Tisch D."/>
            <person name="Wiest A."/>
            <person name="Wilkinson H.H."/>
            <person name="Zhang M."/>
            <person name="Coutinho P.M."/>
            <person name="Kenerley C.M."/>
            <person name="Monte E."/>
            <person name="Baker S.E."/>
            <person name="Grigoriev I.V."/>
        </authorList>
    </citation>
    <scope>NUCLEOTIDE SEQUENCE [LARGE SCALE GENOMIC DNA]</scope>
    <source>
        <strain evidence="3">ATCC 20476 / IMI 206040</strain>
    </source>
</reference>
<dbReference type="EMBL" id="ABDG02000016">
    <property type="protein sequence ID" value="EHK49484.1"/>
    <property type="molecule type" value="Genomic_DNA"/>
</dbReference>
<feature type="region of interest" description="Disordered" evidence="1">
    <location>
        <begin position="220"/>
        <end position="292"/>
    </location>
</feature>
<dbReference type="AlphaFoldDB" id="G9NI71"/>
<organism evidence="2 3">
    <name type="scientific">Hypocrea atroviridis (strain ATCC 20476 / IMI 206040)</name>
    <name type="common">Trichoderma atroviride</name>
    <dbReference type="NCBI Taxonomy" id="452589"/>
    <lineage>
        <taxon>Eukaryota</taxon>
        <taxon>Fungi</taxon>
        <taxon>Dikarya</taxon>
        <taxon>Ascomycota</taxon>
        <taxon>Pezizomycotina</taxon>
        <taxon>Sordariomycetes</taxon>
        <taxon>Hypocreomycetidae</taxon>
        <taxon>Hypocreales</taxon>
        <taxon>Hypocreaceae</taxon>
        <taxon>Trichoderma</taxon>
    </lineage>
</organism>
<keyword evidence="3" id="KW-1185">Reference proteome</keyword>
<dbReference type="HOGENOM" id="CLU_532158_0_0_1"/>
<proteinExistence type="predicted"/>
<name>G9NI71_HYPAI</name>
<sequence>MNKKGRLFTGNALERLESKKKGKERDGREMMSEKLVEPMEMRSRARRLRDRRALEGGRFSEGYGGVTWRASTGQTLIYWHLKRSLADRRGCGFYFNVMTEQVLFKASSDYFRLIIGFKGIVSHRVDPRLPAAVLCLLPVFSAVSGYLPAKSPQRTPQRRGAHSCHVPDAWSGHHFWLLAASDWLVSPPPATLIGDLSLVSCLLHIHGCLGLAAAISGMDLESRRQEQRRRKARRGEARQDSKTSSRLEPPVTRRFTIFPNHTFTSQSSPPSSPSPPATSPATSNRPSQPLRTSIGRFSAQSGLILQPKRTAKPIRPIARLGLNSSFFSLAGHFAGLLCIPARGRQAAKKGSLSLQRVRHCTWLARGGLKLGRGQCLRTGQAMIHTEDGLERCQGPHAWSGERRGRATMGGCRFGHGRDDDDGRGDDDGHGRLWATNMADAGQSACRQHSDTVRVHEYDLTFCGRRPCKHCVLCGRGERVRHIGIDSVTLIPHVSLHKQPDWRNAIKPLCACS</sequence>
<evidence type="ECO:0000256" key="1">
    <source>
        <dbReference type="SAM" id="MobiDB-lite"/>
    </source>
</evidence>
<accession>G9NI71</accession>